<comment type="caution">
    <text evidence="1">The sequence shown here is derived from an EMBL/GenBank/DDBJ whole genome shotgun (WGS) entry which is preliminary data.</text>
</comment>
<organism evidence="1">
    <name type="scientific">Salvia splendens</name>
    <name type="common">Scarlet sage</name>
    <dbReference type="NCBI Taxonomy" id="180675"/>
    <lineage>
        <taxon>Eukaryota</taxon>
        <taxon>Viridiplantae</taxon>
        <taxon>Streptophyta</taxon>
        <taxon>Embryophyta</taxon>
        <taxon>Tracheophyta</taxon>
        <taxon>Spermatophyta</taxon>
        <taxon>Magnoliopsida</taxon>
        <taxon>eudicotyledons</taxon>
        <taxon>Gunneridae</taxon>
        <taxon>Pentapetalae</taxon>
        <taxon>asterids</taxon>
        <taxon>lamiids</taxon>
        <taxon>Lamiales</taxon>
        <taxon>Lamiaceae</taxon>
        <taxon>Nepetoideae</taxon>
        <taxon>Mentheae</taxon>
        <taxon>Salviinae</taxon>
        <taxon>Salvia</taxon>
        <taxon>Salvia subgen. Calosphace</taxon>
        <taxon>core Calosphace</taxon>
    </lineage>
</organism>
<accession>A0A8X8WJ06</accession>
<dbReference type="EMBL" id="PNBA02000017">
    <property type="protein sequence ID" value="KAG6395495.1"/>
    <property type="molecule type" value="Genomic_DNA"/>
</dbReference>
<sequence>MQPFSRPTQASPTYHPFHFQLLRKVVQLMSCPKHHHVLAQVYSRWTGSWRELAKDDGGLLDNLHSFPPCPIKSWCKNGHFALYRLKVGGRIVQKILSLNMKNEVFHTIRLTADYIYYYDSILADDEHSFRRFVLHSRTRLDLVGIYESRCEGSELSWIHMMDVEVPFSNLDFEALLWTSGCVFIKYWRSLFVYDYRAHKFICKHVPPVDLVGIIEYSGSFVSLEN</sequence>
<gene>
    <name evidence="1" type="ORF">SASPL_146140</name>
</gene>
<keyword evidence="2" id="KW-1185">Reference proteome</keyword>
<proteinExistence type="predicted"/>
<evidence type="ECO:0000313" key="2">
    <source>
        <dbReference type="Proteomes" id="UP000298416"/>
    </source>
</evidence>
<dbReference type="AlphaFoldDB" id="A0A8X8WJ06"/>
<protein>
    <submittedName>
        <fullName evidence="1">Uncharacterized protein</fullName>
    </submittedName>
</protein>
<name>A0A8X8WJ06_SALSN</name>
<evidence type="ECO:0000313" key="1">
    <source>
        <dbReference type="EMBL" id="KAG6395495.1"/>
    </source>
</evidence>
<reference evidence="1" key="1">
    <citation type="submission" date="2018-01" db="EMBL/GenBank/DDBJ databases">
        <authorList>
            <person name="Mao J.F."/>
        </authorList>
    </citation>
    <scope>NUCLEOTIDE SEQUENCE</scope>
    <source>
        <strain evidence="1">Huo1</strain>
        <tissue evidence="1">Leaf</tissue>
    </source>
</reference>
<dbReference type="Proteomes" id="UP000298416">
    <property type="component" value="Unassembled WGS sequence"/>
</dbReference>
<reference evidence="1" key="2">
    <citation type="submission" date="2020-08" db="EMBL/GenBank/DDBJ databases">
        <title>Plant Genome Project.</title>
        <authorList>
            <person name="Zhang R.-G."/>
        </authorList>
    </citation>
    <scope>NUCLEOTIDE SEQUENCE</scope>
    <source>
        <strain evidence="1">Huo1</strain>
        <tissue evidence="1">Leaf</tissue>
    </source>
</reference>